<feature type="transmembrane region" description="Helical" evidence="1">
    <location>
        <begin position="46"/>
        <end position="70"/>
    </location>
</feature>
<dbReference type="InterPro" id="IPR043128">
    <property type="entry name" value="Rev_trsase/Diguanyl_cyclase"/>
</dbReference>
<dbReference type="CDD" id="cd01949">
    <property type="entry name" value="GGDEF"/>
    <property type="match status" value="1"/>
</dbReference>
<dbReference type="Gene3D" id="3.30.70.270">
    <property type="match status" value="1"/>
</dbReference>
<dbReference type="Proteomes" id="UP001589776">
    <property type="component" value="Unassembled WGS sequence"/>
</dbReference>
<keyword evidence="4" id="KW-1185">Reference proteome</keyword>
<keyword evidence="1" id="KW-0472">Membrane</keyword>
<evidence type="ECO:0000259" key="2">
    <source>
        <dbReference type="PROSITE" id="PS50887"/>
    </source>
</evidence>
<feature type="transmembrane region" description="Helical" evidence="1">
    <location>
        <begin position="123"/>
        <end position="139"/>
    </location>
</feature>
<proteinExistence type="predicted"/>
<keyword evidence="1" id="KW-1133">Transmembrane helix</keyword>
<gene>
    <name evidence="3" type="ORF">ACFFK0_11195</name>
</gene>
<dbReference type="SUPFAM" id="SSF55073">
    <property type="entry name" value="Nucleotide cyclase"/>
    <property type="match status" value="1"/>
</dbReference>
<evidence type="ECO:0000313" key="4">
    <source>
        <dbReference type="Proteomes" id="UP001589776"/>
    </source>
</evidence>
<protein>
    <submittedName>
        <fullName evidence="3">GGDEF domain-containing protein</fullName>
    </submittedName>
</protein>
<dbReference type="PANTHER" id="PTHR45138">
    <property type="entry name" value="REGULATORY COMPONENTS OF SENSORY TRANSDUCTION SYSTEM"/>
    <property type="match status" value="1"/>
</dbReference>
<dbReference type="SMART" id="SM00267">
    <property type="entry name" value="GGDEF"/>
    <property type="match status" value="1"/>
</dbReference>
<evidence type="ECO:0000256" key="1">
    <source>
        <dbReference type="SAM" id="Phobius"/>
    </source>
</evidence>
<dbReference type="InterPro" id="IPR050469">
    <property type="entry name" value="Diguanylate_Cyclase"/>
</dbReference>
<feature type="transmembrane region" description="Helical" evidence="1">
    <location>
        <begin position="90"/>
        <end position="117"/>
    </location>
</feature>
<dbReference type="NCBIfam" id="TIGR00254">
    <property type="entry name" value="GGDEF"/>
    <property type="match status" value="1"/>
</dbReference>
<dbReference type="PROSITE" id="PS50887">
    <property type="entry name" value="GGDEF"/>
    <property type="match status" value="1"/>
</dbReference>
<name>A0ABV6DK21_9BACL</name>
<reference evidence="3 4" key="1">
    <citation type="submission" date="2024-09" db="EMBL/GenBank/DDBJ databases">
        <authorList>
            <person name="Sun Q."/>
            <person name="Mori K."/>
        </authorList>
    </citation>
    <scope>NUCLEOTIDE SEQUENCE [LARGE SCALE GENOMIC DNA]</scope>
    <source>
        <strain evidence="3 4">CCM 7759</strain>
    </source>
</reference>
<comment type="caution">
    <text evidence="3">The sequence shown here is derived from an EMBL/GenBank/DDBJ whole genome shotgun (WGS) entry which is preliminary data.</text>
</comment>
<dbReference type="Pfam" id="PF00990">
    <property type="entry name" value="GGDEF"/>
    <property type="match status" value="1"/>
</dbReference>
<dbReference type="EMBL" id="JBHLWN010000045">
    <property type="protein sequence ID" value="MFC0213013.1"/>
    <property type="molecule type" value="Genomic_DNA"/>
</dbReference>
<organism evidence="3 4">
    <name type="scientific">Paenibacillus chartarius</name>
    <dbReference type="NCBI Taxonomy" id="747481"/>
    <lineage>
        <taxon>Bacteria</taxon>
        <taxon>Bacillati</taxon>
        <taxon>Bacillota</taxon>
        <taxon>Bacilli</taxon>
        <taxon>Bacillales</taxon>
        <taxon>Paenibacillaceae</taxon>
        <taxon>Paenibacillus</taxon>
    </lineage>
</organism>
<feature type="transmembrane region" description="Helical" evidence="1">
    <location>
        <begin position="151"/>
        <end position="170"/>
    </location>
</feature>
<feature type="transmembrane region" description="Helical" evidence="1">
    <location>
        <begin position="21"/>
        <end position="40"/>
    </location>
</feature>
<dbReference type="InterPro" id="IPR000160">
    <property type="entry name" value="GGDEF_dom"/>
</dbReference>
<dbReference type="PANTHER" id="PTHR45138:SF9">
    <property type="entry name" value="DIGUANYLATE CYCLASE DGCM-RELATED"/>
    <property type="match status" value="1"/>
</dbReference>
<accession>A0ABV6DK21</accession>
<keyword evidence="1" id="KW-0812">Transmembrane</keyword>
<dbReference type="RefSeq" id="WP_377470267.1">
    <property type="nucleotide sequence ID" value="NZ_JBHLWN010000045.1"/>
</dbReference>
<sequence length="371" mass="41943">MIKKIAAAGGDPLRWSRKMLNLYWVLFGIGIVAQFAYMWTEPDPLAYMYGLLAPTALFWLIGLSLMELLLRLFHRGGDYIMISGMAYYSFILMVFHYQTVVVVTTCFLPLLVSMFYLRRSKVIFSYALALASYAAMFLIRGYQLPYLAPKHIFIVASSLTVAAYIIDAFMSRSAELERDLRQTLESKQELMIQNTLMDKLAKTDALTGLYNHMTFHEYLDRLIEQSETGQLSLHIALLDIDNFKKTNDTYGHRAGDIVLKRVAETISQSAGAHDFAARYGGEEFAVIFTEKSLDEVVLLLENMRKRIESIHHSELDNYVATVSIGLHAYGRGMGKEKLFGGADEALYEAKRTGKNKLVVCEQPGGAMKRNA</sequence>
<evidence type="ECO:0000313" key="3">
    <source>
        <dbReference type="EMBL" id="MFC0213013.1"/>
    </source>
</evidence>
<feature type="domain" description="GGDEF" evidence="2">
    <location>
        <begin position="231"/>
        <end position="362"/>
    </location>
</feature>
<dbReference type="InterPro" id="IPR029787">
    <property type="entry name" value="Nucleotide_cyclase"/>
</dbReference>